<organism evidence="2 3">
    <name type="scientific">Pelagimonas varians</name>
    <dbReference type="NCBI Taxonomy" id="696760"/>
    <lineage>
        <taxon>Bacteria</taxon>
        <taxon>Pseudomonadati</taxon>
        <taxon>Pseudomonadota</taxon>
        <taxon>Alphaproteobacteria</taxon>
        <taxon>Rhodobacterales</taxon>
        <taxon>Roseobacteraceae</taxon>
        <taxon>Pelagimonas</taxon>
    </lineage>
</organism>
<gene>
    <name evidence="2" type="ORF">PEV8663_01320</name>
</gene>
<name>A0A238K6D0_9RHOB</name>
<dbReference type="EMBL" id="FXYH01000004">
    <property type="protein sequence ID" value="SMX38458.1"/>
    <property type="molecule type" value="Genomic_DNA"/>
</dbReference>
<keyword evidence="1" id="KW-0472">Membrane</keyword>
<protein>
    <submittedName>
        <fullName evidence="2">Acid-resistance membrane protein</fullName>
    </submittedName>
</protein>
<dbReference type="PANTHER" id="PTHR34989:SF1">
    <property type="entry name" value="PROTEIN HDED"/>
    <property type="match status" value="1"/>
</dbReference>
<feature type="transmembrane region" description="Helical" evidence="1">
    <location>
        <begin position="129"/>
        <end position="148"/>
    </location>
</feature>
<dbReference type="Pfam" id="PF03729">
    <property type="entry name" value="DUF308"/>
    <property type="match status" value="1"/>
</dbReference>
<evidence type="ECO:0000256" key="1">
    <source>
        <dbReference type="SAM" id="Phobius"/>
    </source>
</evidence>
<evidence type="ECO:0000313" key="2">
    <source>
        <dbReference type="EMBL" id="SMX38458.1"/>
    </source>
</evidence>
<dbReference type="RefSeq" id="WP_097803858.1">
    <property type="nucleotide sequence ID" value="NZ_FXYH01000004.1"/>
</dbReference>
<reference evidence="2 3" key="1">
    <citation type="submission" date="2017-05" db="EMBL/GenBank/DDBJ databases">
        <authorList>
            <person name="Song R."/>
            <person name="Chenine A.L."/>
            <person name="Ruprecht R.M."/>
        </authorList>
    </citation>
    <scope>NUCLEOTIDE SEQUENCE [LARGE SCALE GENOMIC DNA]</scope>
    <source>
        <strain evidence="2 3">CECT 8663</strain>
    </source>
</reference>
<feature type="transmembrane region" description="Helical" evidence="1">
    <location>
        <begin position="72"/>
        <end position="90"/>
    </location>
</feature>
<keyword evidence="3" id="KW-1185">Reference proteome</keyword>
<feature type="transmembrane region" description="Helical" evidence="1">
    <location>
        <begin position="18"/>
        <end position="35"/>
    </location>
</feature>
<dbReference type="InterPro" id="IPR052712">
    <property type="entry name" value="Acid_resist_chaperone_HdeD"/>
</dbReference>
<dbReference type="AlphaFoldDB" id="A0A238K6D0"/>
<sequence>MNDSNNEPALDGRFAKKLTWLGIALIVLGALAIVFPLATTIAAKVFIGWLFLFGGAFQIWQSFSIREWGGFLWNLLIGVMYFLVGGWLAFDPFAGIIGLTVLLAMTFIAHGVMEAAIANTLRPETGWGWMMFSGLIGVLAGIMIIAGLPSTAVWAVGLMVGINLISSGFAFFALGSAAKGIAENS</sequence>
<dbReference type="Proteomes" id="UP000220836">
    <property type="component" value="Unassembled WGS sequence"/>
</dbReference>
<feature type="transmembrane region" description="Helical" evidence="1">
    <location>
        <begin position="154"/>
        <end position="175"/>
    </location>
</feature>
<accession>A0A238K6D0</accession>
<proteinExistence type="predicted"/>
<keyword evidence="1" id="KW-1133">Transmembrane helix</keyword>
<dbReference type="OrthoDB" id="9815400at2"/>
<keyword evidence="1" id="KW-0812">Transmembrane</keyword>
<feature type="transmembrane region" description="Helical" evidence="1">
    <location>
        <begin position="96"/>
        <end position="117"/>
    </location>
</feature>
<evidence type="ECO:0000313" key="3">
    <source>
        <dbReference type="Proteomes" id="UP000220836"/>
    </source>
</evidence>
<dbReference type="GO" id="GO:0005886">
    <property type="term" value="C:plasma membrane"/>
    <property type="evidence" value="ECO:0007669"/>
    <property type="project" value="TreeGrafter"/>
</dbReference>
<dbReference type="InterPro" id="IPR005325">
    <property type="entry name" value="DUF308_memb"/>
</dbReference>
<dbReference type="PANTHER" id="PTHR34989">
    <property type="entry name" value="PROTEIN HDED"/>
    <property type="match status" value="1"/>
</dbReference>
<feature type="transmembrane region" description="Helical" evidence="1">
    <location>
        <begin position="41"/>
        <end position="60"/>
    </location>
</feature>